<name>A0A814VB11_9BILA</name>
<evidence type="ECO:0000313" key="2">
    <source>
        <dbReference type="Proteomes" id="UP000663860"/>
    </source>
</evidence>
<organism evidence="1 2">
    <name type="scientific">Adineta steineri</name>
    <dbReference type="NCBI Taxonomy" id="433720"/>
    <lineage>
        <taxon>Eukaryota</taxon>
        <taxon>Metazoa</taxon>
        <taxon>Spiralia</taxon>
        <taxon>Gnathifera</taxon>
        <taxon>Rotifera</taxon>
        <taxon>Eurotatoria</taxon>
        <taxon>Bdelloidea</taxon>
        <taxon>Adinetida</taxon>
        <taxon>Adinetidae</taxon>
        <taxon>Adineta</taxon>
    </lineage>
</organism>
<dbReference type="AlphaFoldDB" id="A0A814VB11"/>
<proteinExistence type="predicted"/>
<dbReference type="Proteomes" id="UP000663860">
    <property type="component" value="Unassembled WGS sequence"/>
</dbReference>
<gene>
    <name evidence="1" type="ORF">IZO911_LOCUS27728</name>
</gene>
<accession>A0A814VB11</accession>
<dbReference type="EMBL" id="CAJNOE010000382">
    <property type="protein sequence ID" value="CAF1185641.1"/>
    <property type="molecule type" value="Genomic_DNA"/>
</dbReference>
<reference evidence="1" key="1">
    <citation type="submission" date="2021-02" db="EMBL/GenBank/DDBJ databases">
        <authorList>
            <person name="Nowell W R."/>
        </authorList>
    </citation>
    <scope>NUCLEOTIDE SEQUENCE</scope>
</reference>
<sequence length="284" mass="32096">MKYQRVLYTNKFTSELKSKLRIVCYDKRRSLKGNVYYVGFATDADIAHAEHVSKRLRNITLKPFQSRSVTEDHSSTSHTSFLSPPTTLSFLPDNQSSFITTRSESLRRVNETLEERAMRILGPRILKDQSVTITPTVINLGSDISVIKSPATSNIKNKEQLINNIQSCLRAMETARGVADEVCQLYRRGSDCRIVLKHFFQIHSTAFYLKASTSAQIKIALSNGLRLTWSDVAKSFDAFRAEVHHEQLFMTELTSARHILAKIDCATSIAMSSKLAYQLTKLAI</sequence>
<evidence type="ECO:0000313" key="1">
    <source>
        <dbReference type="EMBL" id="CAF1185641.1"/>
    </source>
</evidence>
<protein>
    <submittedName>
        <fullName evidence="1">Uncharacterized protein</fullName>
    </submittedName>
</protein>
<comment type="caution">
    <text evidence="1">The sequence shown here is derived from an EMBL/GenBank/DDBJ whole genome shotgun (WGS) entry which is preliminary data.</text>
</comment>